<dbReference type="eggNOG" id="COG1518">
    <property type="taxonomic scope" value="Bacteria"/>
</dbReference>
<dbReference type="KEGG" id="mgz:GCW_03765"/>
<evidence type="ECO:0000256" key="9">
    <source>
        <dbReference type="ARBA" id="ARBA00038592"/>
    </source>
</evidence>
<keyword evidence="6 10" id="KW-0051">Antiviral defense</keyword>
<dbReference type="InterPro" id="IPR042206">
    <property type="entry name" value="CRISPR-assoc_Cas1_C"/>
</dbReference>
<evidence type="ECO:0000256" key="7">
    <source>
        <dbReference type="ARBA" id="ARBA00023125"/>
    </source>
</evidence>
<dbReference type="InterPro" id="IPR019855">
    <property type="entry name" value="CRISPR-assoc_Cas1_NMENI"/>
</dbReference>
<evidence type="ECO:0000313" key="12">
    <source>
        <dbReference type="Proteomes" id="UP000018735"/>
    </source>
</evidence>
<comment type="similarity">
    <text evidence="10">Belongs to the CRISPR-associated endonuclease Cas1 family.</text>
</comment>
<dbReference type="Pfam" id="PF01867">
    <property type="entry name" value="Cas_Cas1"/>
    <property type="match status" value="1"/>
</dbReference>
<gene>
    <name evidence="10 11" type="primary">cas1</name>
    <name evidence="11" type="ORF">GCW_03765</name>
</gene>
<dbReference type="GO" id="GO:0016787">
    <property type="term" value="F:hydrolase activity"/>
    <property type="evidence" value="ECO:0007669"/>
    <property type="project" value="UniProtKB-KW"/>
</dbReference>
<evidence type="ECO:0000313" key="11">
    <source>
        <dbReference type="EMBL" id="AHB99925.1"/>
    </source>
</evidence>
<dbReference type="Gene3D" id="3.100.10.20">
    <property type="entry name" value="CRISPR-associated endonuclease Cas1, N-terminal domain"/>
    <property type="match status" value="1"/>
</dbReference>
<keyword evidence="4 10" id="KW-0378">Hydrolase</keyword>
<keyword evidence="5 10" id="KW-0460">Magnesium</keyword>
<dbReference type="GO" id="GO:0003677">
    <property type="term" value="F:DNA binding"/>
    <property type="evidence" value="ECO:0007669"/>
    <property type="project" value="UniProtKB-KW"/>
</dbReference>
<comment type="function">
    <text evidence="10">CRISPR (clustered regularly interspaced short palindromic repeat), is an adaptive immune system that provides protection against mobile genetic elements (viruses, transposable elements and conjugative plasmids). CRISPR clusters contain spacers, sequences complementary to antecedent mobile elements, and target invading nucleic acids. CRISPR clusters are transcribed and processed into CRISPR RNA (crRNA). Acts as a dsDNA endonuclease. Involved in the integration of spacer DNA into the CRISPR cassette.</text>
</comment>
<name>A0A0F6CLF3_MYCGL</name>
<dbReference type="InterPro" id="IPR050646">
    <property type="entry name" value="Cas1"/>
</dbReference>
<dbReference type="GO" id="GO:0051607">
    <property type="term" value="P:defense response to virus"/>
    <property type="evidence" value="ECO:0007669"/>
    <property type="project" value="UniProtKB-UniRule"/>
</dbReference>
<evidence type="ECO:0000256" key="6">
    <source>
        <dbReference type="ARBA" id="ARBA00023118"/>
    </source>
</evidence>
<dbReference type="GO" id="GO:0004520">
    <property type="term" value="F:DNA endonuclease activity"/>
    <property type="evidence" value="ECO:0007669"/>
    <property type="project" value="InterPro"/>
</dbReference>
<dbReference type="AlphaFoldDB" id="A0A0F6CLF3"/>
<keyword evidence="2 10" id="KW-0479">Metal-binding</keyword>
<keyword evidence="1 10" id="KW-0540">Nuclease</keyword>
<keyword evidence="7 10" id="KW-0238">DNA-binding</keyword>
<dbReference type="Proteomes" id="UP000018735">
    <property type="component" value="Chromosome"/>
</dbReference>
<dbReference type="NCBIfam" id="TIGR03639">
    <property type="entry name" value="cas1_NMENI"/>
    <property type="match status" value="1"/>
</dbReference>
<dbReference type="InterPro" id="IPR002729">
    <property type="entry name" value="CRISPR-assoc_Cas1"/>
</dbReference>
<dbReference type="GO" id="GO:0043571">
    <property type="term" value="P:maintenance of CRISPR repeat elements"/>
    <property type="evidence" value="ECO:0007669"/>
    <property type="project" value="UniProtKB-UniRule"/>
</dbReference>
<feature type="binding site" evidence="10">
    <location>
        <position position="223"/>
    </location>
    <ligand>
        <name>Mn(2+)</name>
        <dbReference type="ChEBI" id="CHEBI:29035"/>
    </ligand>
</feature>
<dbReference type="PANTHER" id="PTHR34353">
    <property type="entry name" value="CRISPR-ASSOCIATED ENDONUCLEASE CAS1 1"/>
    <property type="match status" value="1"/>
</dbReference>
<evidence type="ECO:0000256" key="5">
    <source>
        <dbReference type="ARBA" id="ARBA00022842"/>
    </source>
</evidence>
<feature type="binding site" evidence="10">
    <location>
        <position position="166"/>
    </location>
    <ligand>
        <name>Mn(2+)</name>
        <dbReference type="ChEBI" id="CHEBI:29035"/>
    </ligand>
</feature>
<dbReference type="HAMAP" id="MF_01470">
    <property type="entry name" value="Cas1"/>
    <property type="match status" value="1"/>
</dbReference>
<keyword evidence="8 10" id="KW-0464">Manganese</keyword>
<dbReference type="PANTHER" id="PTHR34353:SF2">
    <property type="entry name" value="CRISPR-ASSOCIATED ENDONUCLEASE CAS1 1"/>
    <property type="match status" value="1"/>
</dbReference>
<feature type="binding site" evidence="10">
    <location>
        <position position="238"/>
    </location>
    <ligand>
        <name>Mn(2+)</name>
        <dbReference type="ChEBI" id="CHEBI:29035"/>
    </ligand>
</feature>
<dbReference type="NCBIfam" id="TIGR00287">
    <property type="entry name" value="cas1"/>
    <property type="match status" value="1"/>
</dbReference>
<dbReference type="InterPro" id="IPR042211">
    <property type="entry name" value="CRISPR-assoc_Cas1_N"/>
</dbReference>
<dbReference type="EC" id="3.1.-.-" evidence="10"/>
<dbReference type="HOGENOM" id="CLU_055263_1_0_14"/>
<evidence type="ECO:0000256" key="3">
    <source>
        <dbReference type="ARBA" id="ARBA00022759"/>
    </source>
</evidence>
<sequence length="308" mass="36094">MQLPHPPEHLCSGFLFVMSKKVLEVSETEFISLHLDTLIVRKHGARVTLPLKTLDTILITNPYCNISVPLLNKIVENNINLIVCNTKFQPTMQILPISSYYSNKNYLWQIRWTDEQKNQIWKQLVKLKIINYARLINHLNITTDDNIEKLTNYYTNVVDGDLNNCEGHAAKLSFKLLYGEDFSRSQKDDIINKYLNYGYIVLMTYVSRTLVKNGLDNRIGIFHKSFNNHFALSCDIMEPFRPIIDYLTFSYLIKNQNDDFKSYKKDLFISFENFIFPNGKNLNQVIDMLVKAIINNKINERDFNIDWS</sequence>
<comment type="cofactor">
    <cofactor evidence="10">
        <name>Mg(2+)</name>
        <dbReference type="ChEBI" id="CHEBI:18420"/>
    </cofactor>
    <cofactor evidence="10">
        <name>Mn(2+)</name>
        <dbReference type="ChEBI" id="CHEBI:29035"/>
    </cofactor>
</comment>
<protein>
    <recommendedName>
        <fullName evidence="10">CRISPR-associated endonuclease Cas1</fullName>
        <ecNumber evidence="10">3.1.-.-</ecNumber>
    </recommendedName>
</protein>
<keyword evidence="3 10" id="KW-0255">Endonuclease</keyword>
<dbReference type="Gene3D" id="1.20.120.920">
    <property type="entry name" value="CRISPR-associated endonuclease Cas1, C-terminal domain"/>
    <property type="match status" value="1"/>
</dbReference>
<evidence type="ECO:0000256" key="4">
    <source>
        <dbReference type="ARBA" id="ARBA00022801"/>
    </source>
</evidence>
<dbReference type="RefSeq" id="WP_023893739.1">
    <property type="nucleotide sequence ID" value="NC_023030.2"/>
</dbReference>
<organism evidence="11 12">
    <name type="scientific">Mycoplasmoides gallisepticum S6</name>
    <dbReference type="NCBI Taxonomy" id="1006581"/>
    <lineage>
        <taxon>Bacteria</taxon>
        <taxon>Bacillati</taxon>
        <taxon>Mycoplasmatota</taxon>
        <taxon>Mycoplasmoidales</taxon>
        <taxon>Mycoplasmoidaceae</taxon>
        <taxon>Mycoplasmoides</taxon>
    </lineage>
</organism>
<dbReference type="CDD" id="cd09720">
    <property type="entry name" value="Cas1_II"/>
    <property type="match status" value="1"/>
</dbReference>
<dbReference type="GO" id="GO:0046872">
    <property type="term" value="F:metal ion binding"/>
    <property type="evidence" value="ECO:0007669"/>
    <property type="project" value="UniProtKB-UniRule"/>
</dbReference>
<evidence type="ECO:0000256" key="8">
    <source>
        <dbReference type="ARBA" id="ARBA00023211"/>
    </source>
</evidence>
<dbReference type="EMBL" id="CP006916">
    <property type="protein sequence ID" value="AHB99925.1"/>
    <property type="molecule type" value="Genomic_DNA"/>
</dbReference>
<reference evidence="11 12" key="1">
    <citation type="journal article" date="2011" name="PLoS ONE">
        <title>Core proteome of the minimal cell: comparative proteomics of three mollicute species.</title>
        <authorList>
            <person name="Fisunov G.Y."/>
            <person name="Alexeev D.G."/>
            <person name="Bazaleev N.A."/>
            <person name="Ladygina V.G."/>
            <person name="Galyamina M.A."/>
            <person name="Kondratov I.G."/>
            <person name="Zhukova N.A."/>
            <person name="Serebryakova M.V."/>
            <person name="Demina I.A."/>
            <person name="Govorun V.M."/>
        </authorList>
    </citation>
    <scope>NUCLEOTIDE SEQUENCE [LARGE SCALE GENOMIC DNA]</scope>
    <source>
        <strain evidence="11 12">S6</strain>
    </source>
</reference>
<proteinExistence type="inferred from homology"/>
<evidence type="ECO:0000256" key="10">
    <source>
        <dbReference type="HAMAP-Rule" id="MF_01470"/>
    </source>
</evidence>
<evidence type="ECO:0000256" key="2">
    <source>
        <dbReference type="ARBA" id="ARBA00022723"/>
    </source>
</evidence>
<comment type="subunit">
    <text evidence="9 10">Homodimer, forms a heterotetramer with a Cas2 homodimer.</text>
</comment>
<evidence type="ECO:0000256" key="1">
    <source>
        <dbReference type="ARBA" id="ARBA00022722"/>
    </source>
</evidence>
<accession>A0A0F6CLF3</accession>